<comment type="caution">
    <text evidence="3">The sequence shown here is derived from an EMBL/GenBank/DDBJ whole genome shotgun (WGS) entry which is preliminary data.</text>
</comment>
<dbReference type="Pfam" id="PF09229">
    <property type="entry name" value="Aha1_N"/>
    <property type="match status" value="1"/>
</dbReference>
<keyword evidence="4" id="KW-1185">Reference proteome</keyword>
<dbReference type="InterPro" id="IPR036338">
    <property type="entry name" value="Aha1"/>
</dbReference>
<dbReference type="Proteomes" id="UP000240830">
    <property type="component" value="Unassembled WGS sequence"/>
</dbReference>
<dbReference type="Gene3D" id="3.15.10.20">
    <property type="entry name" value="Activator of Hsp90 ATPase Aha1, N-terminal domain"/>
    <property type="match status" value="1"/>
</dbReference>
<evidence type="ECO:0000313" key="3">
    <source>
        <dbReference type="EMBL" id="PJF17859.1"/>
    </source>
</evidence>
<accession>A0A2H9TJE0</accession>
<organism evidence="3 4">
    <name type="scientific">Paramicrosporidium saccamoebae</name>
    <dbReference type="NCBI Taxonomy" id="1246581"/>
    <lineage>
        <taxon>Eukaryota</taxon>
        <taxon>Fungi</taxon>
        <taxon>Fungi incertae sedis</taxon>
        <taxon>Cryptomycota</taxon>
        <taxon>Cryptomycota incertae sedis</taxon>
        <taxon>Paramicrosporidium</taxon>
    </lineage>
</organism>
<dbReference type="SMART" id="SM01000">
    <property type="entry name" value="Aha1_N"/>
    <property type="match status" value="1"/>
</dbReference>
<comment type="similarity">
    <text evidence="1">Belongs to the AHA1 family.</text>
</comment>
<gene>
    <name evidence="3" type="ORF">PSACC_02326</name>
</gene>
<dbReference type="EMBL" id="MTSL01000152">
    <property type="protein sequence ID" value="PJF17859.1"/>
    <property type="molecule type" value="Genomic_DNA"/>
</dbReference>
<feature type="domain" description="Activator of Hsp90 ATPase AHSA1-like N-terminal" evidence="2">
    <location>
        <begin position="1"/>
        <end position="106"/>
    </location>
</feature>
<dbReference type="SUPFAM" id="SSF103111">
    <property type="entry name" value="Activator of Hsp90 ATPase, Aha1"/>
    <property type="match status" value="1"/>
</dbReference>
<dbReference type="CDD" id="cd08892">
    <property type="entry name" value="SRPBCC_Aha1"/>
    <property type="match status" value="1"/>
</dbReference>
<dbReference type="InterPro" id="IPR015310">
    <property type="entry name" value="AHSA1-like_N"/>
</dbReference>
<protein>
    <recommendedName>
        <fullName evidence="2">Activator of Hsp90 ATPase AHSA1-like N-terminal domain-containing protein</fullName>
    </recommendedName>
</protein>
<evidence type="ECO:0000256" key="1">
    <source>
        <dbReference type="ARBA" id="ARBA00006817"/>
    </source>
</evidence>
<dbReference type="Pfam" id="PF08327">
    <property type="entry name" value="AHSA1"/>
    <property type="match status" value="1"/>
</dbReference>
<dbReference type="STRING" id="1246581.A0A2H9TJE0"/>
<dbReference type="AlphaFoldDB" id="A0A2H9TJE0"/>
<name>A0A2H9TJE0_9FUNG</name>
<dbReference type="GO" id="GO:0051087">
    <property type="term" value="F:protein-folding chaperone binding"/>
    <property type="evidence" value="ECO:0007669"/>
    <property type="project" value="InterPro"/>
</dbReference>
<dbReference type="InterPro" id="IPR013538">
    <property type="entry name" value="ASHA1/2-like_C"/>
</dbReference>
<dbReference type="InterPro" id="IPR023393">
    <property type="entry name" value="START-like_dom_sf"/>
</dbReference>
<dbReference type="Gene3D" id="3.30.530.20">
    <property type="match status" value="1"/>
</dbReference>
<dbReference type="SUPFAM" id="SSF55961">
    <property type="entry name" value="Bet v1-like"/>
    <property type="match status" value="1"/>
</dbReference>
<dbReference type="OrthoDB" id="567237at2759"/>
<reference evidence="3 4" key="1">
    <citation type="submission" date="2016-10" db="EMBL/GenBank/DDBJ databases">
        <title>The genome of Paramicrosporidium saccamoebae is the missing link in understanding Cryptomycota and Microsporidia evolution.</title>
        <authorList>
            <person name="Quandt C.A."/>
            <person name="Beaudet D."/>
            <person name="Corsaro D."/>
            <person name="Michel R."/>
            <person name="Corradi N."/>
            <person name="James T."/>
        </authorList>
    </citation>
    <scope>NUCLEOTIDE SEQUENCE [LARGE SCALE GENOMIC DNA]</scope>
    <source>
        <strain evidence="3 4">KSL3</strain>
    </source>
</reference>
<sequence length="273" mass="30445">MLPTAKTILDGQALKVTKVNSVTGEVSVNVRKGRIRQIFDLTMELTCMYEKRDVEARITDFMSDMDYDDFEFTMTGVAAKVRDALKKTVWETLVEFRKEVEQVHGKSLLVEGPQTPASADSEKSKFNNSFVDKKEKSPSAVGTIEERVEFSAPMEQVWLCLTDVPRIMAWTRGTASLSSVEPGAPFSLLGGNITGRVTELATGLIKMDWRLRHWPSELVSTVEIKLSNGGSGTVLKMKQVGVPSAELDSVKENWHRYYWEPIKTVLGCASAVF</sequence>
<evidence type="ECO:0000259" key="2">
    <source>
        <dbReference type="SMART" id="SM01000"/>
    </source>
</evidence>
<proteinExistence type="inferred from homology"/>
<dbReference type="GO" id="GO:0001671">
    <property type="term" value="F:ATPase activator activity"/>
    <property type="evidence" value="ECO:0007669"/>
    <property type="project" value="InterPro"/>
</dbReference>
<evidence type="ECO:0000313" key="4">
    <source>
        <dbReference type="Proteomes" id="UP000240830"/>
    </source>
</evidence>